<evidence type="ECO:0000313" key="1">
    <source>
        <dbReference type="EMBL" id="JAH67906.1"/>
    </source>
</evidence>
<organism evidence="1">
    <name type="scientific">Anguilla anguilla</name>
    <name type="common">European freshwater eel</name>
    <name type="synonym">Muraena anguilla</name>
    <dbReference type="NCBI Taxonomy" id="7936"/>
    <lineage>
        <taxon>Eukaryota</taxon>
        <taxon>Metazoa</taxon>
        <taxon>Chordata</taxon>
        <taxon>Craniata</taxon>
        <taxon>Vertebrata</taxon>
        <taxon>Euteleostomi</taxon>
        <taxon>Actinopterygii</taxon>
        <taxon>Neopterygii</taxon>
        <taxon>Teleostei</taxon>
        <taxon>Anguilliformes</taxon>
        <taxon>Anguillidae</taxon>
        <taxon>Anguilla</taxon>
    </lineage>
</organism>
<accession>A0A0E9UQ84</accession>
<name>A0A0E9UQ84_ANGAN</name>
<dbReference type="AlphaFoldDB" id="A0A0E9UQ84"/>
<proteinExistence type="predicted"/>
<sequence length="65" mass="7402">MTIVGRRAENGRSKYIKKLNVHKSRTKILPVLLLIAFSKTVFRSLLLDSVVSYSVDFCFVPTTDK</sequence>
<dbReference type="EMBL" id="GBXM01040671">
    <property type="protein sequence ID" value="JAH67906.1"/>
    <property type="molecule type" value="Transcribed_RNA"/>
</dbReference>
<reference evidence="1" key="1">
    <citation type="submission" date="2014-11" db="EMBL/GenBank/DDBJ databases">
        <authorList>
            <person name="Amaro Gonzalez C."/>
        </authorList>
    </citation>
    <scope>NUCLEOTIDE SEQUENCE</scope>
</reference>
<reference evidence="1" key="2">
    <citation type="journal article" date="2015" name="Fish Shellfish Immunol.">
        <title>Early steps in the European eel (Anguilla anguilla)-Vibrio vulnificus interaction in the gills: Role of the RtxA13 toxin.</title>
        <authorList>
            <person name="Callol A."/>
            <person name="Pajuelo D."/>
            <person name="Ebbesson L."/>
            <person name="Teles M."/>
            <person name="MacKenzie S."/>
            <person name="Amaro C."/>
        </authorList>
    </citation>
    <scope>NUCLEOTIDE SEQUENCE</scope>
</reference>
<protein>
    <submittedName>
        <fullName evidence="1">Uncharacterized protein</fullName>
    </submittedName>
</protein>